<keyword evidence="4" id="KW-0233">DNA recombination</keyword>
<dbReference type="Proteomes" id="UP000681414">
    <property type="component" value="Unassembled WGS sequence"/>
</dbReference>
<dbReference type="GO" id="GO:0003677">
    <property type="term" value="F:DNA binding"/>
    <property type="evidence" value="ECO:0007669"/>
    <property type="project" value="UniProtKB-UniRule"/>
</dbReference>
<evidence type="ECO:0000256" key="5">
    <source>
        <dbReference type="PROSITE-ProRule" id="PRU01248"/>
    </source>
</evidence>
<evidence type="ECO:0000313" key="8">
    <source>
        <dbReference type="EMBL" id="MBS4193720.1"/>
    </source>
</evidence>
<dbReference type="RefSeq" id="WP_066294739.1">
    <property type="nucleotide sequence ID" value="NZ_JAGYPG010000001.1"/>
</dbReference>
<evidence type="ECO:0000256" key="1">
    <source>
        <dbReference type="ARBA" id="ARBA00008857"/>
    </source>
</evidence>
<gene>
    <name evidence="8" type="ORF">KHA97_01375</name>
</gene>
<name>A0A942T9M2_9BACI</name>
<evidence type="ECO:0000259" key="7">
    <source>
        <dbReference type="PROSITE" id="PS51900"/>
    </source>
</evidence>
<comment type="caution">
    <text evidence="8">The sequence shown here is derived from an EMBL/GenBank/DDBJ whole genome shotgun (WGS) entry which is preliminary data.</text>
</comment>
<dbReference type="Gene3D" id="1.10.150.130">
    <property type="match status" value="1"/>
</dbReference>
<dbReference type="Pfam" id="PF00589">
    <property type="entry name" value="Phage_integrase"/>
    <property type="match status" value="1"/>
</dbReference>
<accession>A0A942T9M2</accession>
<organism evidence="8 9">
    <name type="scientific">Lederbergia citri</name>
    <dbReference type="NCBI Taxonomy" id="2833580"/>
    <lineage>
        <taxon>Bacteria</taxon>
        <taxon>Bacillati</taxon>
        <taxon>Bacillota</taxon>
        <taxon>Bacilli</taxon>
        <taxon>Bacillales</taxon>
        <taxon>Bacillaceae</taxon>
        <taxon>Lederbergia</taxon>
    </lineage>
</organism>
<dbReference type="InterPro" id="IPR004107">
    <property type="entry name" value="Integrase_SAM-like_N"/>
</dbReference>
<dbReference type="SUPFAM" id="SSF56349">
    <property type="entry name" value="DNA breaking-rejoining enzymes"/>
    <property type="match status" value="1"/>
</dbReference>
<dbReference type="PANTHER" id="PTHR30349">
    <property type="entry name" value="PHAGE INTEGRASE-RELATED"/>
    <property type="match status" value="1"/>
</dbReference>
<dbReference type="PROSITE" id="PS51900">
    <property type="entry name" value="CB"/>
    <property type="match status" value="1"/>
</dbReference>
<dbReference type="Gene3D" id="1.10.443.10">
    <property type="entry name" value="Intergrase catalytic core"/>
    <property type="match status" value="1"/>
</dbReference>
<dbReference type="GO" id="GO:0015074">
    <property type="term" value="P:DNA integration"/>
    <property type="evidence" value="ECO:0007669"/>
    <property type="project" value="UniProtKB-KW"/>
</dbReference>
<dbReference type="CDD" id="cd00397">
    <property type="entry name" value="DNA_BRE_C"/>
    <property type="match status" value="1"/>
</dbReference>
<evidence type="ECO:0000256" key="4">
    <source>
        <dbReference type="ARBA" id="ARBA00023172"/>
    </source>
</evidence>
<feature type="domain" description="Core-binding (CB)" evidence="7">
    <location>
        <begin position="1"/>
        <end position="79"/>
    </location>
</feature>
<dbReference type="InterPro" id="IPR050090">
    <property type="entry name" value="Tyrosine_recombinase_XerCD"/>
</dbReference>
<keyword evidence="3 5" id="KW-0238">DNA-binding</keyword>
<dbReference type="EMBL" id="JAGYPG010000001">
    <property type="protein sequence ID" value="MBS4193720.1"/>
    <property type="molecule type" value="Genomic_DNA"/>
</dbReference>
<sequence length="274" mass="31967">MLDIYLVEGLRGKSKQTIKTYTFCLSQFKTWLDGAGTSLEDYSRTDVQLYVNYLVSKRFAATTINKHWSSIKHYSRWAKKEETIEDISVISPPNMLNEAPKSLNRNEIHKIIREIDRSGNVRNFAIVQLLINTGIRLNELVQLDREDIEITERKGSVTIRYGKGNKERKIPLSSETRRAILKYLETREDQHEALFLSNRYKRISERTVQHIFQRYDINVHAFRHTFITKLVRNGEDFSIVQALSGHANADMVMRYAAPNEEDKNEAVTNLWLTD</sequence>
<dbReference type="GO" id="GO:0006310">
    <property type="term" value="P:DNA recombination"/>
    <property type="evidence" value="ECO:0007669"/>
    <property type="project" value="UniProtKB-KW"/>
</dbReference>
<proteinExistence type="inferred from homology"/>
<evidence type="ECO:0000313" key="9">
    <source>
        <dbReference type="Proteomes" id="UP000681414"/>
    </source>
</evidence>
<keyword evidence="9" id="KW-1185">Reference proteome</keyword>
<evidence type="ECO:0000259" key="6">
    <source>
        <dbReference type="PROSITE" id="PS51898"/>
    </source>
</evidence>
<dbReference type="Pfam" id="PF02899">
    <property type="entry name" value="Phage_int_SAM_1"/>
    <property type="match status" value="1"/>
</dbReference>
<comment type="similarity">
    <text evidence="1">Belongs to the 'phage' integrase family.</text>
</comment>
<keyword evidence="2" id="KW-0229">DNA integration</keyword>
<evidence type="ECO:0000256" key="3">
    <source>
        <dbReference type="ARBA" id="ARBA00023125"/>
    </source>
</evidence>
<feature type="domain" description="Tyr recombinase" evidence="6">
    <location>
        <begin position="98"/>
        <end position="268"/>
    </location>
</feature>
<dbReference type="PANTHER" id="PTHR30349:SF41">
    <property type="entry name" value="INTEGRASE_RECOMBINASE PROTEIN MJ0367-RELATED"/>
    <property type="match status" value="1"/>
</dbReference>
<evidence type="ECO:0000256" key="2">
    <source>
        <dbReference type="ARBA" id="ARBA00022908"/>
    </source>
</evidence>
<reference evidence="8 9" key="1">
    <citation type="submission" date="2021-05" db="EMBL/GenBank/DDBJ databases">
        <title>Novel Bacillus species.</title>
        <authorList>
            <person name="Liu G."/>
        </authorList>
    </citation>
    <scope>NUCLEOTIDE SEQUENCE [LARGE SCALE GENOMIC DNA]</scope>
    <source>
        <strain evidence="9">FJAT-49780</strain>
    </source>
</reference>
<dbReference type="InterPro" id="IPR044068">
    <property type="entry name" value="CB"/>
</dbReference>
<dbReference type="InterPro" id="IPR011010">
    <property type="entry name" value="DNA_brk_join_enz"/>
</dbReference>
<dbReference type="InterPro" id="IPR010998">
    <property type="entry name" value="Integrase_recombinase_N"/>
</dbReference>
<dbReference type="InterPro" id="IPR013762">
    <property type="entry name" value="Integrase-like_cat_sf"/>
</dbReference>
<dbReference type="AlphaFoldDB" id="A0A942T9M2"/>
<protein>
    <submittedName>
        <fullName evidence="8">Tyrosine-type recombinase/integrase</fullName>
    </submittedName>
</protein>
<dbReference type="PROSITE" id="PS51898">
    <property type="entry name" value="TYR_RECOMBINASE"/>
    <property type="match status" value="1"/>
</dbReference>
<dbReference type="InterPro" id="IPR002104">
    <property type="entry name" value="Integrase_catalytic"/>
</dbReference>